<dbReference type="Gene3D" id="3.40.50.1820">
    <property type="entry name" value="alpha/beta hydrolase"/>
    <property type="match status" value="1"/>
</dbReference>
<organism evidence="5 6">
    <name type="scientific">Lentzea indica</name>
    <dbReference type="NCBI Taxonomy" id="2604800"/>
    <lineage>
        <taxon>Bacteria</taxon>
        <taxon>Bacillati</taxon>
        <taxon>Actinomycetota</taxon>
        <taxon>Actinomycetes</taxon>
        <taxon>Pseudonocardiales</taxon>
        <taxon>Pseudonocardiaceae</taxon>
        <taxon>Lentzea</taxon>
    </lineage>
</organism>
<keyword evidence="6" id="KW-1185">Reference proteome</keyword>
<protein>
    <submittedName>
        <fullName evidence="5">Epoxide hydrolase</fullName>
    </submittedName>
</protein>
<evidence type="ECO:0000256" key="3">
    <source>
        <dbReference type="ARBA" id="ARBA00022801"/>
    </source>
</evidence>
<keyword evidence="2" id="KW-0058">Aromatic hydrocarbons catabolism</keyword>
<dbReference type="PIRSF" id="PIRSF001112">
    <property type="entry name" value="Epoxide_hydrolase"/>
    <property type="match status" value="1"/>
</dbReference>
<evidence type="ECO:0000313" key="5">
    <source>
        <dbReference type="EMBL" id="NKE55328.1"/>
    </source>
</evidence>
<dbReference type="InterPro" id="IPR029058">
    <property type="entry name" value="AB_hydrolase_fold"/>
</dbReference>
<comment type="caution">
    <text evidence="5">The sequence shown here is derived from an EMBL/GenBank/DDBJ whole genome shotgun (WGS) entry which is preliminary data.</text>
</comment>
<evidence type="ECO:0000313" key="6">
    <source>
        <dbReference type="Proteomes" id="UP001515943"/>
    </source>
</evidence>
<reference evidence="5 6" key="1">
    <citation type="submission" date="2019-08" db="EMBL/GenBank/DDBJ databases">
        <title>Lentzea from Indian Himalayas.</title>
        <authorList>
            <person name="Mandal S."/>
            <person name="Mallick Gupta A."/>
            <person name="Maiti P.K."/>
            <person name="Sarkar J."/>
            <person name="Mandal S."/>
        </authorList>
    </citation>
    <scope>NUCLEOTIDE SEQUENCE [LARGE SCALE GENOMIC DNA]</scope>
    <source>
        <strain evidence="5 6">PSKA42</strain>
    </source>
</reference>
<dbReference type="Pfam" id="PF06441">
    <property type="entry name" value="EHN"/>
    <property type="match status" value="1"/>
</dbReference>
<feature type="domain" description="Epoxide hydrolase N-terminal" evidence="4">
    <location>
        <begin position="6"/>
        <end position="110"/>
    </location>
</feature>
<accession>A0ABX1F8U7</accession>
<dbReference type="InterPro" id="IPR010497">
    <property type="entry name" value="Epoxide_hydro_N"/>
</dbReference>
<evidence type="ECO:0000256" key="2">
    <source>
        <dbReference type="ARBA" id="ARBA00022797"/>
    </source>
</evidence>
<dbReference type="InterPro" id="IPR016292">
    <property type="entry name" value="Epoxide_hydrolase"/>
</dbReference>
<dbReference type="RefSeq" id="WP_167969168.1">
    <property type="nucleotide sequence ID" value="NZ_VSRL01000001.1"/>
</dbReference>
<proteinExistence type="inferred from homology"/>
<evidence type="ECO:0000259" key="4">
    <source>
        <dbReference type="Pfam" id="PF06441"/>
    </source>
</evidence>
<dbReference type="PRINTS" id="PR00412">
    <property type="entry name" value="EPOXHYDRLASE"/>
</dbReference>
<sequence length="373" mass="42192">MNANVTEFRAEVPQSSVDDLRTRLSLTRWPDAETVSDWSQGAPLEFVRSLAEHWEHKYDWRAVESRLNTLPQYRTEIDDLGIHFLHVRSPHAQATPLLLTHGWPGSVLEFLEVLEPLTNPEDPADAFHVVVPSLPGYGFSDRPTQTGWGVERIARAWSGLMEVLGYERYAAHGGDWGSFVTAELGHIDAARLIGIHLTMVFAGAPEAQVELTQRDYAGLSALKEFQAREAGYSAIQMTKPQTIGYGLQDSPVALLAWIAEKYYSWTDHDRPFEELVPVDKLLDAVSIYWFTGTATSAARLYWESHNRVPMHQVSVPTGVTIFPKDARMPKAWIEGRFSDLRYWHDAPVGGHFPGIERPDVLVSELRTFFRQVR</sequence>
<keyword evidence="3 5" id="KW-0378">Hydrolase</keyword>
<dbReference type="GO" id="GO:0016787">
    <property type="term" value="F:hydrolase activity"/>
    <property type="evidence" value="ECO:0007669"/>
    <property type="project" value="UniProtKB-KW"/>
</dbReference>
<evidence type="ECO:0000256" key="1">
    <source>
        <dbReference type="ARBA" id="ARBA00010088"/>
    </source>
</evidence>
<dbReference type="SUPFAM" id="SSF53474">
    <property type="entry name" value="alpha/beta-Hydrolases"/>
    <property type="match status" value="1"/>
</dbReference>
<dbReference type="PANTHER" id="PTHR21661:SF35">
    <property type="entry name" value="EPOXIDE HYDROLASE"/>
    <property type="match status" value="1"/>
</dbReference>
<dbReference type="InterPro" id="IPR000639">
    <property type="entry name" value="Epox_hydrolase-like"/>
</dbReference>
<gene>
    <name evidence="5" type="ORF">FXN61_00205</name>
</gene>
<dbReference type="PANTHER" id="PTHR21661">
    <property type="entry name" value="EPOXIDE HYDROLASE 1-RELATED"/>
    <property type="match status" value="1"/>
</dbReference>
<dbReference type="Proteomes" id="UP001515943">
    <property type="component" value="Unassembled WGS sequence"/>
</dbReference>
<comment type="similarity">
    <text evidence="1">Belongs to the peptidase S33 family.</text>
</comment>
<dbReference type="EMBL" id="VSRL01000001">
    <property type="protein sequence ID" value="NKE55328.1"/>
    <property type="molecule type" value="Genomic_DNA"/>
</dbReference>
<name>A0ABX1F8U7_9PSEU</name>